<protein>
    <recommendedName>
        <fullName evidence="2">PKD domain-containing protein</fullName>
    </recommendedName>
</protein>
<keyword evidence="1" id="KW-1133">Transmembrane helix</keyword>
<dbReference type="InterPro" id="IPR000601">
    <property type="entry name" value="PKD_dom"/>
</dbReference>
<dbReference type="EMBL" id="QMQV01000021">
    <property type="protein sequence ID" value="RLE49818.1"/>
    <property type="molecule type" value="Genomic_DNA"/>
</dbReference>
<dbReference type="Proteomes" id="UP000272051">
    <property type="component" value="Unassembled WGS sequence"/>
</dbReference>
<evidence type="ECO:0000313" key="6">
    <source>
        <dbReference type="Proteomes" id="UP000278475"/>
    </source>
</evidence>
<feature type="transmembrane region" description="Helical" evidence="1">
    <location>
        <begin position="137"/>
        <end position="156"/>
    </location>
</feature>
<dbReference type="Gene3D" id="2.60.40.10">
    <property type="entry name" value="Immunoglobulins"/>
    <property type="match status" value="1"/>
</dbReference>
<dbReference type="InterPro" id="IPR022409">
    <property type="entry name" value="PKD/Chitinase_dom"/>
</dbReference>
<evidence type="ECO:0000259" key="2">
    <source>
        <dbReference type="PROSITE" id="PS50093"/>
    </source>
</evidence>
<dbReference type="CDD" id="cd00146">
    <property type="entry name" value="PKD"/>
    <property type="match status" value="1"/>
</dbReference>
<dbReference type="PROSITE" id="PS50093">
    <property type="entry name" value="PKD"/>
    <property type="match status" value="1"/>
</dbReference>
<gene>
    <name evidence="3" type="ORF">DRJ31_03540</name>
    <name evidence="4" type="ORF">DRJ33_00870</name>
</gene>
<dbReference type="SMART" id="SM00089">
    <property type="entry name" value="PKD"/>
    <property type="match status" value="1"/>
</dbReference>
<dbReference type="Pfam" id="PF18911">
    <property type="entry name" value="PKD_4"/>
    <property type="match status" value="1"/>
</dbReference>
<dbReference type="EMBL" id="QMQX01000009">
    <property type="protein sequence ID" value="RLE53480.1"/>
    <property type="molecule type" value="Genomic_DNA"/>
</dbReference>
<feature type="domain" description="PKD" evidence="2">
    <location>
        <begin position="59"/>
        <end position="119"/>
    </location>
</feature>
<dbReference type="InterPro" id="IPR013783">
    <property type="entry name" value="Ig-like_fold"/>
</dbReference>
<organism evidence="3 6">
    <name type="scientific">Thermoproteota archaeon</name>
    <dbReference type="NCBI Taxonomy" id="2056631"/>
    <lineage>
        <taxon>Archaea</taxon>
        <taxon>Thermoproteota</taxon>
    </lineage>
</organism>
<evidence type="ECO:0000313" key="3">
    <source>
        <dbReference type="EMBL" id="RLE49818.1"/>
    </source>
</evidence>
<evidence type="ECO:0000256" key="1">
    <source>
        <dbReference type="SAM" id="Phobius"/>
    </source>
</evidence>
<accession>A0A497ET92</accession>
<proteinExistence type="predicted"/>
<reference evidence="5 6" key="1">
    <citation type="submission" date="2018-06" db="EMBL/GenBank/DDBJ databases">
        <title>Extensive metabolic versatility and redundancy in microbially diverse, dynamic hydrothermal sediments.</title>
        <authorList>
            <person name="Dombrowski N."/>
            <person name="Teske A."/>
            <person name="Baker B.J."/>
        </authorList>
    </citation>
    <scope>NUCLEOTIDE SEQUENCE [LARGE SCALE GENOMIC DNA]</scope>
    <source>
        <strain evidence="4">B34_G17</strain>
        <strain evidence="3">B66_G16</strain>
    </source>
</reference>
<keyword evidence="1" id="KW-0472">Membrane</keyword>
<comment type="caution">
    <text evidence="3">The sequence shown here is derived from an EMBL/GenBank/DDBJ whole genome shotgun (WGS) entry which is preliminary data.</text>
</comment>
<sequence>MLVYKKPPRCLLTLLLAFLLLLPTVAYASTADENQPPVANAWVIGSEGLAKTGWAYTDLAVKFTAVGSYDPDGEIVKYVWDFGDNTSKVEGINVSHIYKVPGTYMVLLSVTDDRGASSTDACLVFVRESPYAVMSRAFSIGMGVGALVVFIGWIFFKIKSKLKKPPVFKPGFPTK</sequence>
<name>A0A497ET92_9CREN</name>
<evidence type="ECO:0000313" key="4">
    <source>
        <dbReference type="EMBL" id="RLE53480.1"/>
    </source>
</evidence>
<keyword evidence="1" id="KW-0812">Transmembrane</keyword>
<dbReference type="SUPFAM" id="SSF49299">
    <property type="entry name" value="PKD domain"/>
    <property type="match status" value="1"/>
</dbReference>
<dbReference type="InterPro" id="IPR035986">
    <property type="entry name" value="PKD_dom_sf"/>
</dbReference>
<dbReference type="Proteomes" id="UP000278475">
    <property type="component" value="Unassembled WGS sequence"/>
</dbReference>
<evidence type="ECO:0000313" key="5">
    <source>
        <dbReference type="Proteomes" id="UP000272051"/>
    </source>
</evidence>
<dbReference type="AlphaFoldDB" id="A0A497ET92"/>